<feature type="domain" description="C2H2-type" evidence="11">
    <location>
        <begin position="121"/>
        <end position="148"/>
    </location>
</feature>
<dbReference type="GO" id="GO:0000981">
    <property type="term" value="F:DNA-binding transcription factor activity, RNA polymerase II-specific"/>
    <property type="evidence" value="ECO:0007669"/>
    <property type="project" value="TreeGrafter"/>
</dbReference>
<dbReference type="OrthoDB" id="9439254at2759"/>
<dbReference type="PROSITE" id="PS50157">
    <property type="entry name" value="ZINC_FINGER_C2H2_2"/>
    <property type="match status" value="4"/>
</dbReference>
<comment type="similarity">
    <text evidence="2">Belongs to the krueppel C2H2-type zinc-finger protein family.</text>
</comment>
<dbReference type="Gene3D" id="3.30.160.60">
    <property type="entry name" value="Classic Zinc Finger"/>
    <property type="match status" value="4"/>
</dbReference>
<dbReference type="Pfam" id="PF13912">
    <property type="entry name" value="zf-C2H2_6"/>
    <property type="match status" value="1"/>
</dbReference>
<evidence type="ECO:0000313" key="12">
    <source>
        <dbReference type="EMBL" id="KOF80327.1"/>
    </source>
</evidence>
<keyword evidence="6" id="KW-0862">Zinc</keyword>
<evidence type="ECO:0000256" key="7">
    <source>
        <dbReference type="ARBA" id="ARBA00023015"/>
    </source>
</evidence>
<dbReference type="FunFam" id="3.30.160.60:FF:002533">
    <property type="entry name" value="Zinc finger protein 770"/>
    <property type="match status" value="1"/>
</dbReference>
<evidence type="ECO:0000256" key="10">
    <source>
        <dbReference type="PROSITE-ProRule" id="PRU00042"/>
    </source>
</evidence>
<dbReference type="FunFam" id="3.30.160.60:FF:000512">
    <property type="entry name" value="zinc finger protein 197 isoform X1"/>
    <property type="match status" value="1"/>
</dbReference>
<dbReference type="SMART" id="SM00355">
    <property type="entry name" value="ZnF_C2H2"/>
    <property type="match status" value="4"/>
</dbReference>
<evidence type="ECO:0000256" key="2">
    <source>
        <dbReference type="ARBA" id="ARBA00006991"/>
    </source>
</evidence>
<dbReference type="GO" id="GO:0008270">
    <property type="term" value="F:zinc ion binding"/>
    <property type="evidence" value="ECO:0007669"/>
    <property type="project" value="UniProtKB-KW"/>
</dbReference>
<evidence type="ECO:0000259" key="11">
    <source>
        <dbReference type="PROSITE" id="PS50157"/>
    </source>
</evidence>
<evidence type="ECO:0000256" key="4">
    <source>
        <dbReference type="ARBA" id="ARBA00022737"/>
    </source>
</evidence>
<dbReference type="FunFam" id="3.30.160.60:FF:000688">
    <property type="entry name" value="zinc finger protein 197 isoform X1"/>
    <property type="match status" value="1"/>
</dbReference>
<name>A0A0L8GTW0_OCTBM</name>
<evidence type="ECO:0000256" key="3">
    <source>
        <dbReference type="ARBA" id="ARBA00022723"/>
    </source>
</evidence>
<reference evidence="12" key="1">
    <citation type="submission" date="2015-07" db="EMBL/GenBank/DDBJ databases">
        <title>MeaNS - Measles Nucleotide Surveillance Program.</title>
        <authorList>
            <person name="Tran T."/>
            <person name="Druce J."/>
        </authorList>
    </citation>
    <scope>NUCLEOTIDE SEQUENCE</scope>
    <source>
        <strain evidence="12">UCB-OBI-ISO-001</strain>
        <tissue evidence="12">Gonad</tissue>
    </source>
</reference>
<evidence type="ECO:0000256" key="5">
    <source>
        <dbReference type="ARBA" id="ARBA00022771"/>
    </source>
</evidence>
<dbReference type="EMBL" id="KQ420424">
    <property type="protein sequence ID" value="KOF80327.1"/>
    <property type="molecule type" value="Genomic_DNA"/>
</dbReference>
<comment type="subcellular location">
    <subcellularLocation>
        <location evidence="1">Nucleus</location>
    </subcellularLocation>
</comment>
<dbReference type="PANTHER" id="PTHR23235">
    <property type="entry name" value="KRUEPPEL-LIKE TRANSCRIPTION FACTOR"/>
    <property type="match status" value="1"/>
</dbReference>
<feature type="domain" description="C2H2-type" evidence="11">
    <location>
        <begin position="70"/>
        <end position="92"/>
    </location>
</feature>
<proteinExistence type="inferred from homology"/>
<evidence type="ECO:0000256" key="9">
    <source>
        <dbReference type="ARBA" id="ARBA00023242"/>
    </source>
</evidence>
<gene>
    <name evidence="12" type="ORF">OCBIM_22028057mg</name>
</gene>
<dbReference type="GO" id="GO:0005634">
    <property type="term" value="C:nucleus"/>
    <property type="evidence" value="ECO:0007669"/>
    <property type="project" value="UniProtKB-SubCell"/>
</dbReference>
<keyword evidence="9" id="KW-0539">Nucleus</keyword>
<dbReference type="PROSITE" id="PS00028">
    <property type="entry name" value="ZINC_FINGER_C2H2_1"/>
    <property type="match status" value="3"/>
</dbReference>
<protein>
    <recommendedName>
        <fullName evidence="11">C2H2-type domain-containing protein</fullName>
    </recommendedName>
</protein>
<dbReference type="GO" id="GO:0000978">
    <property type="term" value="F:RNA polymerase II cis-regulatory region sequence-specific DNA binding"/>
    <property type="evidence" value="ECO:0007669"/>
    <property type="project" value="TreeGrafter"/>
</dbReference>
<keyword evidence="4" id="KW-0677">Repeat</keyword>
<sequence length="188" mass="21491">MEGVNRLDASDNTVFNDVDSVTQTYNGEKPLCDETFTDQRNITEYRCDFCSKTFLSEHELFTHTEIHKICGKCFASNGDLNRHRRIHMGAKSFQCDVCGKSFVSNSDLTSHNRIHSGGKAFHCEICGKSFNYNSKLVIHRRIHTGEKPYHCEICGKSFVGNNYLTKYILEKNPITAKYVEKHLSIIVI</sequence>
<keyword evidence="7" id="KW-0805">Transcription regulation</keyword>
<dbReference type="SUPFAM" id="SSF57667">
    <property type="entry name" value="beta-beta-alpha zinc fingers"/>
    <property type="match status" value="2"/>
</dbReference>
<accession>A0A0L8GTW0</accession>
<dbReference type="InterPro" id="IPR013087">
    <property type="entry name" value="Znf_C2H2_type"/>
</dbReference>
<organism evidence="12">
    <name type="scientific">Octopus bimaculoides</name>
    <name type="common">California two-spotted octopus</name>
    <dbReference type="NCBI Taxonomy" id="37653"/>
    <lineage>
        <taxon>Eukaryota</taxon>
        <taxon>Metazoa</taxon>
        <taxon>Spiralia</taxon>
        <taxon>Lophotrochozoa</taxon>
        <taxon>Mollusca</taxon>
        <taxon>Cephalopoda</taxon>
        <taxon>Coleoidea</taxon>
        <taxon>Octopodiformes</taxon>
        <taxon>Octopoda</taxon>
        <taxon>Incirrata</taxon>
        <taxon>Octopodidae</taxon>
        <taxon>Octopus</taxon>
    </lineage>
</organism>
<dbReference type="PANTHER" id="PTHR23235:SF142">
    <property type="entry name" value="ZINC FINGER PROTEIN 384"/>
    <property type="match status" value="1"/>
</dbReference>
<feature type="domain" description="C2H2-type" evidence="11">
    <location>
        <begin position="45"/>
        <end position="67"/>
    </location>
</feature>
<dbReference type="InterPro" id="IPR036236">
    <property type="entry name" value="Znf_C2H2_sf"/>
</dbReference>
<keyword evidence="8" id="KW-0804">Transcription</keyword>
<dbReference type="Pfam" id="PF00096">
    <property type="entry name" value="zf-C2H2"/>
    <property type="match status" value="3"/>
</dbReference>
<keyword evidence="5 10" id="KW-0863">Zinc-finger</keyword>
<evidence type="ECO:0000256" key="8">
    <source>
        <dbReference type="ARBA" id="ARBA00023163"/>
    </source>
</evidence>
<dbReference type="AlphaFoldDB" id="A0A0L8GTW0"/>
<evidence type="ECO:0000256" key="6">
    <source>
        <dbReference type="ARBA" id="ARBA00022833"/>
    </source>
</evidence>
<keyword evidence="3" id="KW-0479">Metal-binding</keyword>
<evidence type="ECO:0000256" key="1">
    <source>
        <dbReference type="ARBA" id="ARBA00004123"/>
    </source>
</evidence>
<feature type="domain" description="C2H2-type" evidence="11">
    <location>
        <begin position="93"/>
        <end position="120"/>
    </location>
</feature>